<feature type="domain" description="FTP" evidence="15">
    <location>
        <begin position="65"/>
        <end position="114"/>
    </location>
</feature>
<keyword evidence="9" id="KW-0865">Zymogen</keyword>
<evidence type="ECO:0000259" key="14">
    <source>
        <dbReference type="Pfam" id="PF03413"/>
    </source>
</evidence>
<evidence type="ECO:0000259" key="15">
    <source>
        <dbReference type="Pfam" id="PF07504"/>
    </source>
</evidence>
<dbReference type="PRINTS" id="PR00730">
    <property type="entry name" value="THERMOLYSIN"/>
</dbReference>
<dbReference type="Pfam" id="PF02868">
    <property type="entry name" value="Peptidase_M4_C"/>
    <property type="match status" value="1"/>
</dbReference>
<comment type="cofactor">
    <cofactor evidence="1 11">
        <name>Zn(2+)</name>
        <dbReference type="ChEBI" id="CHEBI:29105"/>
    </cofactor>
</comment>
<dbReference type="AlphaFoldDB" id="B7FD77"/>
<dbReference type="InterPro" id="IPR023612">
    <property type="entry name" value="Peptidase_M4"/>
</dbReference>
<dbReference type="Pfam" id="PF07504">
    <property type="entry name" value="FTP"/>
    <property type="match status" value="1"/>
</dbReference>
<dbReference type="EC" id="3.4.24.-" evidence="11"/>
<dbReference type="InterPro" id="IPR001570">
    <property type="entry name" value="Peptidase_M4_C_domain"/>
</dbReference>
<proteinExistence type="inferred from homology"/>
<evidence type="ECO:0000259" key="12">
    <source>
        <dbReference type="Pfam" id="PF01447"/>
    </source>
</evidence>
<feature type="domain" description="Peptidase M4 C-terminal" evidence="13">
    <location>
        <begin position="374"/>
        <end position="519"/>
    </location>
</feature>
<feature type="chain" id="PRO_5023153946" description="Neutral metalloproteinase" evidence="11">
    <location>
        <begin position="27"/>
        <end position="519"/>
    </location>
</feature>
<keyword evidence="5 11" id="KW-0732">Signal</keyword>
<dbReference type="Gene3D" id="3.10.170.10">
    <property type="match status" value="1"/>
</dbReference>
<feature type="signal peptide" evidence="11">
    <location>
        <begin position="1"/>
        <end position="26"/>
    </location>
</feature>
<dbReference type="PANTHER" id="PTHR33794">
    <property type="entry name" value="BACILLOLYSIN"/>
    <property type="match status" value="1"/>
</dbReference>
<protein>
    <recommendedName>
        <fullName evidence="11">Neutral metalloproteinase</fullName>
        <ecNumber evidence="11">3.4.24.-</ecNumber>
    </recommendedName>
</protein>
<dbReference type="RefSeq" id="WP_103263571.1">
    <property type="nucleotide sequence ID" value="NZ_CP009120.1"/>
</dbReference>
<dbReference type="InterPro" id="IPR025711">
    <property type="entry name" value="PepSY"/>
</dbReference>
<evidence type="ECO:0000259" key="13">
    <source>
        <dbReference type="Pfam" id="PF02868"/>
    </source>
</evidence>
<dbReference type="GO" id="GO:0004222">
    <property type="term" value="F:metalloendopeptidase activity"/>
    <property type="evidence" value="ECO:0007669"/>
    <property type="project" value="UniProtKB-UniRule"/>
</dbReference>
<evidence type="ECO:0000256" key="1">
    <source>
        <dbReference type="ARBA" id="ARBA00001947"/>
    </source>
</evidence>
<accession>B7FD77</accession>
<dbReference type="MEROPS" id="M04.009"/>
<dbReference type="Gene3D" id="1.10.390.10">
    <property type="entry name" value="Neutral Protease Domain 2"/>
    <property type="match status" value="1"/>
</dbReference>
<keyword evidence="11" id="KW-0964">Secreted</keyword>
<evidence type="ECO:0000256" key="9">
    <source>
        <dbReference type="ARBA" id="ARBA00023145"/>
    </source>
</evidence>
<evidence type="ECO:0000256" key="3">
    <source>
        <dbReference type="ARBA" id="ARBA00022670"/>
    </source>
</evidence>
<evidence type="ECO:0000256" key="6">
    <source>
        <dbReference type="ARBA" id="ARBA00022801"/>
    </source>
</evidence>
<dbReference type="InterPro" id="IPR013856">
    <property type="entry name" value="Peptidase_M4_domain"/>
</dbReference>
<reference evidence="16" key="1">
    <citation type="submission" date="2007-12" db="EMBL/GenBank/DDBJ databases">
        <title>A novel member of the thermolysin family. Production of the metalloprotease by clinical isolates of Staphylococcus pseudintermedius is strictly dependent on the presence of calcium ions in their environment.</title>
        <authorList>
            <person name="Wladyka B."/>
            <person name="Bista M."/>
            <person name="Sabat A."/>
            <person name="Bonar E."/>
            <person name="Seiler D."/>
            <person name="Grzeszczuk S."/>
            <person name="Hryniewicz W."/>
            <person name="Dubin A."/>
        </authorList>
    </citation>
    <scope>NUCLEOTIDE SEQUENCE</scope>
    <source>
        <strain evidence="16">CCUG 49543</strain>
    </source>
</reference>
<evidence type="ECO:0000256" key="11">
    <source>
        <dbReference type="RuleBase" id="RU366073"/>
    </source>
</evidence>
<sequence length="519" mass="56564">MFKLSKKVLFGTLCLSVLSLSPNVYAESSSEKPLEKNFKTTVKSKADANKALKELPSDVKDNYKDYDVVDALTDDLGYTHYTLQPVVDGVHAKDQEVKVHVDKKGQVVLINGEVNAEKVDPTNSVSISKDAALSTAFKAVDMKQSEASNLDEDVVKVNDVEIDGEDNKYVYHVELVTMEPDVSHWDLKVDAETGEVVEKTDLVAHAAATGTGRGVLGDTKRININSIDGGYSLEDVTGSAVMATYAFNPASGSAVMATYAFNPASGSADLITDPDTNFTDDYQRAGVDANYYAKKVYDYYASKFDRRSYDNRDSDIMSIVHVNNFQGQDNRNNAAWIGDKMIYGDGDGTTFTALSGADDVVAHEITHGVTQETAGLIYRGQPGALNESMSDTFAYFMDPGDTLIGEDVYTPRRPGDALRSMSNPEQFNQPGHMRDYVNTSSDHGGVHTNSGIPNKAAYLTVNKIGQEQAEQIYYRALTSYLTSTSNFADAKASLVRAALDLYGEDVARQVEAAWEEVGV</sequence>
<feature type="active site" evidence="10">
    <location>
        <position position="364"/>
    </location>
</feature>
<name>B7FD77_STAPS</name>
<dbReference type="Gene3D" id="3.10.450.40">
    <property type="match status" value="1"/>
</dbReference>
<comment type="similarity">
    <text evidence="2 11">Belongs to the peptidase M4 family.</text>
</comment>
<dbReference type="InterPro" id="IPR011096">
    <property type="entry name" value="FTP_domain"/>
</dbReference>
<keyword evidence="7 11" id="KW-0862">Zinc</keyword>
<dbReference type="GO" id="GO:0006508">
    <property type="term" value="P:proteolysis"/>
    <property type="evidence" value="ECO:0007669"/>
    <property type="project" value="UniProtKB-KW"/>
</dbReference>
<dbReference type="GO" id="GO:0046872">
    <property type="term" value="F:metal ion binding"/>
    <property type="evidence" value="ECO:0007669"/>
    <property type="project" value="UniProtKB-UniRule"/>
</dbReference>
<dbReference type="Pfam" id="PF03413">
    <property type="entry name" value="PepSY"/>
    <property type="match status" value="1"/>
</dbReference>
<feature type="domain" description="Peptidase M4" evidence="12">
    <location>
        <begin position="209"/>
        <end position="371"/>
    </location>
</feature>
<dbReference type="InterPro" id="IPR027268">
    <property type="entry name" value="Peptidase_M4/M1_CTD_sf"/>
</dbReference>
<evidence type="ECO:0000256" key="2">
    <source>
        <dbReference type="ARBA" id="ARBA00009388"/>
    </source>
</evidence>
<comment type="function">
    <text evidence="11">Extracellular zinc metalloprotease.</text>
</comment>
<dbReference type="SUPFAM" id="SSF55486">
    <property type="entry name" value="Metalloproteases ('zincins'), catalytic domain"/>
    <property type="match status" value="1"/>
</dbReference>
<evidence type="ECO:0000313" key="16">
    <source>
        <dbReference type="EMBL" id="CAP57923.1"/>
    </source>
</evidence>
<dbReference type="PANTHER" id="PTHR33794:SF1">
    <property type="entry name" value="BACILLOLYSIN"/>
    <property type="match status" value="1"/>
</dbReference>
<dbReference type="CDD" id="cd09597">
    <property type="entry name" value="M4_TLP"/>
    <property type="match status" value="1"/>
</dbReference>
<gene>
    <name evidence="16" type="primary">pst</name>
</gene>
<keyword evidence="8 11" id="KW-0482">Metalloprotease</keyword>
<evidence type="ECO:0000256" key="4">
    <source>
        <dbReference type="ARBA" id="ARBA00022723"/>
    </source>
</evidence>
<evidence type="ECO:0000256" key="7">
    <source>
        <dbReference type="ARBA" id="ARBA00022833"/>
    </source>
</evidence>
<keyword evidence="6 11" id="KW-0378">Hydrolase</keyword>
<keyword evidence="4" id="KW-0479">Metal-binding</keyword>
<dbReference type="Pfam" id="PF01447">
    <property type="entry name" value="Peptidase_M4"/>
    <property type="match status" value="1"/>
</dbReference>
<feature type="active site" description="Proton donor" evidence="10">
    <location>
        <position position="447"/>
    </location>
</feature>
<dbReference type="InterPro" id="IPR050728">
    <property type="entry name" value="Zinc_Metalloprotease_M4"/>
</dbReference>
<evidence type="ECO:0000256" key="10">
    <source>
        <dbReference type="PIRSR" id="PIRSR623612-1"/>
    </source>
</evidence>
<dbReference type="GeneID" id="93823799"/>
<keyword evidence="3 11" id="KW-0645">Protease</keyword>
<comment type="subcellular location">
    <subcellularLocation>
        <location evidence="11">Secreted</location>
    </subcellularLocation>
</comment>
<evidence type="ECO:0000256" key="5">
    <source>
        <dbReference type="ARBA" id="ARBA00022729"/>
    </source>
</evidence>
<dbReference type="EMBL" id="AM921785">
    <property type="protein sequence ID" value="CAP57923.1"/>
    <property type="molecule type" value="Genomic_DNA"/>
</dbReference>
<organism evidence="16">
    <name type="scientific">Staphylococcus pseudintermedius</name>
    <dbReference type="NCBI Taxonomy" id="283734"/>
    <lineage>
        <taxon>Bacteria</taxon>
        <taxon>Bacillati</taxon>
        <taxon>Bacillota</taxon>
        <taxon>Bacilli</taxon>
        <taxon>Bacillales</taxon>
        <taxon>Staphylococcaceae</taxon>
        <taxon>Staphylococcus</taxon>
        <taxon>Staphylococcus intermedius group</taxon>
    </lineage>
</organism>
<dbReference type="GO" id="GO:0005576">
    <property type="term" value="C:extracellular region"/>
    <property type="evidence" value="ECO:0007669"/>
    <property type="project" value="UniProtKB-SubCell"/>
</dbReference>
<evidence type="ECO:0000256" key="8">
    <source>
        <dbReference type="ARBA" id="ARBA00023049"/>
    </source>
</evidence>
<feature type="domain" description="PepSY" evidence="14">
    <location>
        <begin position="127"/>
        <end position="199"/>
    </location>
</feature>